<reference evidence="2 3" key="1">
    <citation type="journal article" date="2012" name="Eukaryot. Cell">
        <title>Draft genome sequence of CBS 2479, the standard type strain of Trichosporon asahii.</title>
        <authorList>
            <person name="Yang R.Y."/>
            <person name="Li H.T."/>
            <person name="Zhu H."/>
            <person name="Zhou G.P."/>
            <person name="Wang M."/>
            <person name="Wang L."/>
        </authorList>
    </citation>
    <scope>NUCLEOTIDE SEQUENCE [LARGE SCALE GENOMIC DNA]</scope>
    <source>
        <strain evidence="3">ATCC 90039 / CBS 2479 / JCM 2466 / KCTC 7840 / NCYC 2677 / UAMH 7654</strain>
    </source>
</reference>
<dbReference type="VEuPathDB" id="FungiDB:A1Q1_02241"/>
<dbReference type="RefSeq" id="XP_014180661.1">
    <property type="nucleotide sequence ID" value="XM_014325186.1"/>
</dbReference>
<dbReference type="KEGG" id="tasa:A1Q1_02241"/>
<keyword evidence="1" id="KW-1133">Transmembrane helix</keyword>
<sequence>MVPLYLLVLPITIAEYVYYEASDPHRGVKIFGFVMAALCGAALIGYVCWVIVRRHRLSQPVLPPPVAFNVSSPDTVPLHFVSIRYQTASGLGSTLVILGTSVCYMDTEC</sequence>
<proteinExistence type="predicted"/>
<evidence type="ECO:0000313" key="3">
    <source>
        <dbReference type="Proteomes" id="UP000002748"/>
    </source>
</evidence>
<dbReference type="HOGENOM" id="CLU_2185780_0_0_1"/>
<accession>J5T1P8</accession>
<gene>
    <name evidence="2" type="ORF">A1Q1_02241</name>
</gene>
<dbReference type="EMBL" id="ALBS01000193">
    <property type="protein sequence ID" value="EJT48696.1"/>
    <property type="molecule type" value="Genomic_DNA"/>
</dbReference>
<dbReference type="AlphaFoldDB" id="J5T1P8"/>
<feature type="transmembrane region" description="Helical" evidence="1">
    <location>
        <begin position="30"/>
        <end position="52"/>
    </location>
</feature>
<dbReference type="GeneID" id="25985755"/>
<evidence type="ECO:0000313" key="2">
    <source>
        <dbReference type="EMBL" id="EJT48696.1"/>
    </source>
</evidence>
<evidence type="ECO:0000256" key="1">
    <source>
        <dbReference type="SAM" id="Phobius"/>
    </source>
</evidence>
<protein>
    <submittedName>
        <fullName evidence="2">Uncharacterized protein</fullName>
    </submittedName>
</protein>
<keyword evidence="1" id="KW-0812">Transmembrane</keyword>
<dbReference type="Proteomes" id="UP000002748">
    <property type="component" value="Unassembled WGS sequence"/>
</dbReference>
<keyword evidence="1" id="KW-0472">Membrane</keyword>
<comment type="caution">
    <text evidence="2">The sequence shown here is derived from an EMBL/GenBank/DDBJ whole genome shotgun (WGS) entry which is preliminary data.</text>
</comment>
<organism evidence="2 3">
    <name type="scientific">Trichosporon asahii var. asahii (strain ATCC 90039 / CBS 2479 / JCM 2466 / KCTC 7840 / NBRC 103889/ NCYC 2677 / UAMH 7654)</name>
    <name type="common">Yeast</name>
    <dbReference type="NCBI Taxonomy" id="1186058"/>
    <lineage>
        <taxon>Eukaryota</taxon>
        <taxon>Fungi</taxon>
        <taxon>Dikarya</taxon>
        <taxon>Basidiomycota</taxon>
        <taxon>Agaricomycotina</taxon>
        <taxon>Tremellomycetes</taxon>
        <taxon>Trichosporonales</taxon>
        <taxon>Trichosporonaceae</taxon>
        <taxon>Trichosporon</taxon>
    </lineage>
</organism>
<name>J5T1P8_TRIAS</name>